<keyword evidence="2" id="KW-0677">Repeat</keyword>
<evidence type="ECO:0000259" key="4">
    <source>
        <dbReference type="PROSITE" id="PS50222"/>
    </source>
</evidence>
<dbReference type="AlphaFoldDB" id="A0A7S3N5D5"/>
<evidence type="ECO:0000256" key="2">
    <source>
        <dbReference type="ARBA" id="ARBA00022737"/>
    </source>
</evidence>
<dbReference type="InterPro" id="IPR011992">
    <property type="entry name" value="EF-hand-dom_pair"/>
</dbReference>
<dbReference type="CDD" id="cd00051">
    <property type="entry name" value="EFh"/>
    <property type="match status" value="1"/>
</dbReference>
<name>A0A7S3N5D5_9SPIT</name>
<sequence>MTDDEVIQVFEDVDVDNSGFIDYTEWIAGTISKKKILSERNLTLAFEAFDESGDGKISVDELKSILGKGQTVNDKAWKQIMKEVDENKDGFIDFEEFKENMSRLLNYV</sequence>
<dbReference type="EMBL" id="HBII01003215">
    <property type="protein sequence ID" value="CAE0342534.1"/>
    <property type="molecule type" value="Transcribed_RNA"/>
</dbReference>
<evidence type="ECO:0000256" key="1">
    <source>
        <dbReference type="ARBA" id="ARBA00022723"/>
    </source>
</evidence>
<feature type="domain" description="EF-hand" evidence="4">
    <location>
        <begin position="1"/>
        <end position="36"/>
    </location>
</feature>
<dbReference type="Gene3D" id="1.10.238.10">
    <property type="entry name" value="EF-hand"/>
    <property type="match status" value="2"/>
</dbReference>
<organism evidence="5">
    <name type="scientific">Euplotes harpa</name>
    <dbReference type="NCBI Taxonomy" id="151035"/>
    <lineage>
        <taxon>Eukaryota</taxon>
        <taxon>Sar</taxon>
        <taxon>Alveolata</taxon>
        <taxon>Ciliophora</taxon>
        <taxon>Intramacronucleata</taxon>
        <taxon>Spirotrichea</taxon>
        <taxon>Hypotrichia</taxon>
        <taxon>Euplotida</taxon>
        <taxon>Euplotidae</taxon>
        <taxon>Euplotes</taxon>
    </lineage>
</organism>
<dbReference type="PANTHER" id="PTHR10891">
    <property type="entry name" value="EF-HAND CALCIUM-BINDING DOMAIN CONTAINING PROTEIN"/>
    <property type="match status" value="1"/>
</dbReference>
<dbReference type="PROSITE" id="PS00018">
    <property type="entry name" value="EF_HAND_1"/>
    <property type="match status" value="2"/>
</dbReference>
<dbReference type="InterPro" id="IPR039647">
    <property type="entry name" value="EF_hand_pair_protein_CML-like"/>
</dbReference>
<dbReference type="Pfam" id="PF13202">
    <property type="entry name" value="EF-hand_5"/>
    <property type="match status" value="1"/>
</dbReference>
<accession>A0A7S3N5D5</accession>
<keyword evidence="3" id="KW-0106">Calcium</keyword>
<gene>
    <name evidence="5" type="ORF">EHAR0213_LOCUS1441</name>
</gene>
<reference evidence="5" key="1">
    <citation type="submission" date="2021-01" db="EMBL/GenBank/DDBJ databases">
        <authorList>
            <person name="Corre E."/>
            <person name="Pelletier E."/>
            <person name="Niang G."/>
            <person name="Scheremetjew M."/>
            <person name="Finn R."/>
            <person name="Kale V."/>
            <person name="Holt S."/>
            <person name="Cochrane G."/>
            <person name="Meng A."/>
            <person name="Brown T."/>
            <person name="Cohen L."/>
        </authorList>
    </citation>
    <scope>NUCLEOTIDE SEQUENCE</scope>
    <source>
        <strain evidence="5">FSP1.4</strain>
    </source>
</reference>
<keyword evidence="1" id="KW-0479">Metal-binding</keyword>
<dbReference type="GO" id="GO:0005509">
    <property type="term" value="F:calcium ion binding"/>
    <property type="evidence" value="ECO:0007669"/>
    <property type="project" value="InterPro"/>
</dbReference>
<feature type="domain" description="EF-hand" evidence="4">
    <location>
        <begin position="72"/>
        <end position="107"/>
    </location>
</feature>
<evidence type="ECO:0000313" key="5">
    <source>
        <dbReference type="EMBL" id="CAE0342534.1"/>
    </source>
</evidence>
<dbReference type="InterPro" id="IPR002048">
    <property type="entry name" value="EF_hand_dom"/>
</dbReference>
<feature type="domain" description="EF-hand" evidence="4">
    <location>
        <begin position="37"/>
        <end position="71"/>
    </location>
</feature>
<proteinExistence type="predicted"/>
<dbReference type="PROSITE" id="PS50222">
    <property type="entry name" value="EF_HAND_2"/>
    <property type="match status" value="3"/>
</dbReference>
<dbReference type="Pfam" id="PF13499">
    <property type="entry name" value="EF-hand_7"/>
    <property type="match status" value="1"/>
</dbReference>
<dbReference type="InterPro" id="IPR018247">
    <property type="entry name" value="EF_Hand_1_Ca_BS"/>
</dbReference>
<dbReference type="FunFam" id="1.10.238.10:FF:000003">
    <property type="entry name" value="Calmodulin A"/>
    <property type="match status" value="1"/>
</dbReference>
<dbReference type="SMART" id="SM00054">
    <property type="entry name" value="EFh"/>
    <property type="match status" value="3"/>
</dbReference>
<protein>
    <recommendedName>
        <fullName evidence="4">EF-hand domain-containing protein</fullName>
    </recommendedName>
</protein>
<dbReference type="SUPFAM" id="SSF47473">
    <property type="entry name" value="EF-hand"/>
    <property type="match status" value="1"/>
</dbReference>
<evidence type="ECO:0000256" key="3">
    <source>
        <dbReference type="ARBA" id="ARBA00022837"/>
    </source>
</evidence>